<dbReference type="KEGG" id="mtun:MTUNDRAET4_0886"/>
<reference evidence="1 2" key="1">
    <citation type="submission" date="2019-03" db="EMBL/GenBank/DDBJ databases">
        <authorList>
            <person name="Kox A.R. M."/>
        </authorList>
    </citation>
    <scope>NUCLEOTIDE SEQUENCE [LARGE SCALE GENOMIC DNA]</scope>
    <source>
        <strain evidence="1">MTUNDRAET4 annotated genome</strain>
    </source>
</reference>
<accession>A0A4U8YWW2</accession>
<evidence type="ECO:0000313" key="1">
    <source>
        <dbReference type="EMBL" id="VFU07779.1"/>
    </source>
</evidence>
<name>A0A4U8YWW2_METTU</name>
<dbReference type="Proteomes" id="UP000294360">
    <property type="component" value="Chromosome"/>
</dbReference>
<evidence type="ECO:0000313" key="2">
    <source>
        <dbReference type="Proteomes" id="UP000294360"/>
    </source>
</evidence>
<dbReference type="AlphaFoldDB" id="A0A4U8YWW2"/>
<gene>
    <name evidence="1" type="ORF">MTUNDRAET4_0886</name>
</gene>
<organism evidence="1 2">
    <name type="scientific">Methylocella tundrae</name>
    <dbReference type="NCBI Taxonomy" id="227605"/>
    <lineage>
        <taxon>Bacteria</taxon>
        <taxon>Pseudomonadati</taxon>
        <taxon>Pseudomonadota</taxon>
        <taxon>Alphaproteobacteria</taxon>
        <taxon>Hyphomicrobiales</taxon>
        <taxon>Beijerinckiaceae</taxon>
        <taxon>Methylocella</taxon>
    </lineage>
</organism>
<proteinExistence type="predicted"/>
<sequence>MKPDWRAATGACLRAAGADLPKTTAMKALLSFAGALFACVWLTTAAMAQTPNTAPSDASKIPPLRLPAGEEAAKPQAAQGNILHLSAFLGATDTQPLRAGVHWRVFDEKAELDGSHTLVADSTDAAPALTLRDGNFIVHAAFGLAGATKRVEINGKSVTEKLVLNAGALRVVGMLGDAPIAPAKTQISIYVPERNNSEAKLVANGKSGDMIGLPEGNYHVVSTLLDQQSNGSVNSTNSVISADLHVQPGKLTDATLRHRAATMTLKLVSGPSGEALANTSFTILTPGGDVIREMIGAFPSLVLAEGEYVAIARHDSNVYQTNFKVESTVDRDVEVLAK</sequence>
<protein>
    <submittedName>
        <fullName evidence="1">Uncharacterized protein</fullName>
    </submittedName>
</protein>
<dbReference type="EMBL" id="LR536450">
    <property type="protein sequence ID" value="VFU07779.1"/>
    <property type="molecule type" value="Genomic_DNA"/>
</dbReference>